<dbReference type="Pfam" id="PF00656">
    <property type="entry name" value="Peptidase_C14"/>
    <property type="match status" value="1"/>
</dbReference>
<dbReference type="PROSITE" id="PS50294">
    <property type="entry name" value="WD_REPEATS_REGION"/>
    <property type="match status" value="2"/>
</dbReference>
<dbReference type="SMART" id="SM00320">
    <property type="entry name" value="WD40"/>
    <property type="match status" value="9"/>
</dbReference>
<dbReference type="eggNOG" id="COG2319">
    <property type="taxonomic scope" value="Bacteria"/>
</dbReference>
<organism evidence="5 6">
    <name type="scientific">Sorangium cellulosum (strain So ce56)</name>
    <name type="common">Polyangium cellulosum (strain So ce56)</name>
    <dbReference type="NCBI Taxonomy" id="448385"/>
    <lineage>
        <taxon>Bacteria</taxon>
        <taxon>Pseudomonadati</taxon>
        <taxon>Myxococcota</taxon>
        <taxon>Polyangia</taxon>
        <taxon>Polyangiales</taxon>
        <taxon>Polyangiaceae</taxon>
        <taxon>Sorangium</taxon>
    </lineage>
</organism>
<dbReference type="PANTHER" id="PTHR19879">
    <property type="entry name" value="TRANSCRIPTION INITIATION FACTOR TFIID"/>
    <property type="match status" value="1"/>
</dbReference>
<evidence type="ECO:0000313" key="6">
    <source>
        <dbReference type="Proteomes" id="UP000002139"/>
    </source>
</evidence>
<dbReference type="InterPro" id="IPR011047">
    <property type="entry name" value="Quinoprotein_ADH-like_sf"/>
</dbReference>
<evidence type="ECO:0000259" key="4">
    <source>
        <dbReference type="Pfam" id="PF00656"/>
    </source>
</evidence>
<proteinExistence type="predicted"/>
<dbReference type="InterPro" id="IPR015943">
    <property type="entry name" value="WD40/YVTN_repeat-like_dom_sf"/>
</dbReference>
<dbReference type="EMBL" id="AM746676">
    <property type="protein sequence ID" value="CAN95293.1"/>
    <property type="molecule type" value="Genomic_DNA"/>
</dbReference>
<dbReference type="GO" id="GO:0004197">
    <property type="term" value="F:cysteine-type endopeptidase activity"/>
    <property type="evidence" value="ECO:0007669"/>
    <property type="project" value="InterPro"/>
</dbReference>
<dbReference type="GO" id="GO:0006508">
    <property type="term" value="P:proteolysis"/>
    <property type="evidence" value="ECO:0007669"/>
    <property type="project" value="InterPro"/>
</dbReference>
<feature type="repeat" description="WD" evidence="3">
    <location>
        <begin position="57"/>
        <end position="98"/>
    </location>
</feature>
<dbReference type="KEGG" id="scl:sce5130"/>
<dbReference type="PANTHER" id="PTHR19879:SF9">
    <property type="entry name" value="TRANSCRIPTION INITIATION FACTOR TFIID SUBUNIT 5"/>
    <property type="match status" value="1"/>
</dbReference>
<sequence length="1142" mass="118923">MSNGRFGSGAAGLGAIALAAAIGGCSGAPPAPSQRTQHTPAAPPEVWLPPGARLAKPEGHLAEVSCLAFSPDGRQIVSGSEDRVLLVWDVATGQVVQRLEGHGGWIRDCAFLPDGRGVVSGGWGGEVFVWDRRSGERRRLELLSPTDAVNSLSVRPDGGEILVGTLFGVARAWELGSGAATLEQDALVRPGERNVVWATGYLDDGRAFAGGNAGVVVWNGQQAVTARYDAASAVALPGGPLALGGEGEVALLQPGGAIERLGALEGWVYGLAVSPRRDLLLAGDAAGNARVFRLADRSLRCQLKRSAGLFAAAFDPTGTWFAVGGDDGSVALARVADCTGADRRLAVRQLGIAQRRMHSVAAGQAVLVGDGAGNVSAWSTATWSLVSRWSAHAGAVSALAALPDGGWVSGGRDHAVVAMPGVSSAPPRRIGRLRNFPWAVCPGPDGMSVLSADAAGDLTRLPLGEGGAPATLLSEQRPLYALAVDPGRPEAVVAGMAGRVFRVSLVQEEDRNASWPRATMLRESVMALAYSPDGRWLAEAGTDGTVAVRDAEPGDAPPRRFEGLKRQIHALVLTPEHLWAGGADEVLARWSIHADAAVAPLRIEEHAPIHSLAATPDGKHLIAALGHGRVSVRALPSGDLVAHLLPFSDGSWATAFADGRFISSGSGAALGLRFEDPATRKVTTLGGLPHIGVSQPSATRTAEGHVLVRATIFSPRGVPRVRLDGRWDVRGVIPSPTALSAYEVELLLGERSTAPHRLDVLGPGGESARADLRPEPDLRARALRPRALLIGNAAYRAPGVKRLPGALADVDAMRRALQRSDGWALDDDRIKAFKDLDAANLEATVTGFLAGAAEGETLLVYFAGHGLDQRGEGFLLPIDFDPARPADPRNALPAARLFQAIAASKAGRVLVILDAGRAGALSLPEDLGVEHDHSERIGVVIAASAGSDAAETPLGGVFTQALVGAWTDPAAVDPEREAVTLGLAFNRAQGRARAQRPRLFGGLDTLPLAWPLRGAAEAPAVMASEEAAASGTTLARVKGTVLGTTQLTALGRRIDGTLEVEIAFGQDTESVRIGVYAVDKAPPAALPEVFAPGPWKGGQVQRLRVPLKDHEPGEYRVEVEPCRAGTACGHEPASTFRIRLGG</sequence>
<dbReference type="InterPro" id="IPR001680">
    <property type="entry name" value="WD40_rpt"/>
</dbReference>
<dbReference type="Proteomes" id="UP000002139">
    <property type="component" value="Chromosome"/>
</dbReference>
<dbReference type="CDD" id="cd00200">
    <property type="entry name" value="WD40"/>
    <property type="match status" value="1"/>
</dbReference>
<gene>
    <name evidence="5" type="ordered locus">sce5130</name>
</gene>
<dbReference type="PROSITE" id="PS51257">
    <property type="entry name" value="PROKAR_LIPOPROTEIN"/>
    <property type="match status" value="1"/>
</dbReference>
<dbReference type="SUPFAM" id="SSF50998">
    <property type="entry name" value="Quinoprotein alcohol dehydrogenase-like"/>
    <property type="match status" value="1"/>
</dbReference>
<name>A9FRH3_SORC5</name>
<evidence type="ECO:0000256" key="1">
    <source>
        <dbReference type="ARBA" id="ARBA00022574"/>
    </source>
</evidence>
<keyword evidence="6" id="KW-1185">Reference proteome</keyword>
<dbReference type="Pfam" id="PF00400">
    <property type="entry name" value="WD40"/>
    <property type="match status" value="5"/>
</dbReference>
<evidence type="ECO:0000256" key="2">
    <source>
        <dbReference type="ARBA" id="ARBA00022737"/>
    </source>
</evidence>
<dbReference type="STRING" id="448385.sce5130"/>
<dbReference type="Gene3D" id="2.130.10.10">
    <property type="entry name" value="YVTN repeat-like/Quinoprotein amine dehydrogenase"/>
    <property type="match status" value="3"/>
</dbReference>
<dbReference type="Gene3D" id="3.40.50.1460">
    <property type="match status" value="1"/>
</dbReference>
<keyword evidence="2" id="KW-0677">Repeat</keyword>
<feature type="domain" description="Peptidase C14 caspase" evidence="4">
    <location>
        <begin position="786"/>
        <end position="971"/>
    </location>
</feature>
<dbReference type="SUPFAM" id="SSF50978">
    <property type="entry name" value="WD40 repeat-like"/>
    <property type="match status" value="1"/>
</dbReference>
<keyword evidence="1 3" id="KW-0853">WD repeat</keyword>
<dbReference type="PROSITE" id="PS50082">
    <property type="entry name" value="WD_REPEATS_2"/>
    <property type="match status" value="2"/>
</dbReference>
<dbReference type="InterPro" id="IPR011600">
    <property type="entry name" value="Pept_C14_caspase"/>
</dbReference>
<dbReference type="HOGENOM" id="CLU_277553_0_0_7"/>
<accession>A9FRH3</accession>
<dbReference type="InterPro" id="IPR019775">
    <property type="entry name" value="WD40_repeat_CS"/>
</dbReference>
<protein>
    <submittedName>
        <fullName evidence="5">WD-repeat protein</fullName>
    </submittedName>
</protein>
<reference evidence="5 6" key="1">
    <citation type="journal article" date="2007" name="Nat. Biotechnol.">
        <title>Complete genome sequence of the myxobacterium Sorangium cellulosum.</title>
        <authorList>
            <person name="Schneiker S."/>
            <person name="Perlova O."/>
            <person name="Kaiser O."/>
            <person name="Gerth K."/>
            <person name="Alici A."/>
            <person name="Altmeyer M.O."/>
            <person name="Bartels D."/>
            <person name="Bekel T."/>
            <person name="Beyer S."/>
            <person name="Bode E."/>
            <person name="Bode H.B."/>
            <person name="Bolten C.J."/>
            <person name="Choudhuri J.V."/>
            <person name="Doss S."/>
            <person name="Elnakady Y.A."/>
            <person name="Frank B."/>
            <person name="Gaigalat L."/>
            <person name="Goesmann A."/>
            <person name="Groeger C."/>
            <person name="Gross F."/>
            <person name="Jelsbak L."/>
            <person name="Jelsbak L."/>
            <person name="Kalinowski J."/>
            <person name="Kegler C."/>
            <person name="Knauber T."/>
            <person name="Konietzny S."/>
            <person name="Kopp M."/>
            <person name="Krause L."/>
            <person name="Krug D."/>
            <person name="Linke B."/>
            <person name="Mahmud T."/>
            <person name="Martinez-Arias R."/>
            <person name="McHardy A.C."/>
            <person name="Merai M."/>
            <person name="Meyer F."/>
            <person name="Mormann S."/>
            <person name="Munoz-Dorado J."/>
            <person name="Perez J."/>
            <person name="Pradella S."/>
            <person name="Rachid S."/>
            <person name="Raddatz G."/>
            <person name="Rosenau F."/>
            <person name="Rueckert C."/>
            <person name="Sasse F."/>
            <person name="Scharfe M."/>
            <person name="Schuster S.C."/>
            <person name="Suen G."/>
            <person name="Treuner-Lange A."/>
            <person name="Velicer G.J."/>
            <person name="Vorholter F.-J."/>
            <person name="Weissman K.J."/>
            <person name="Welch R.D."/>
            <person name="Wenzel S.C."/>
            <person name="Whitworth D.E."/>
            <person name="Wilhelm S."/>
            <person name="Wittmann C."/>
            <person name="Bloecker H."/>
            <person name="Puehler A."/>
            <person name="Mueller R."/>
        </authorList>
    </citation>
    <scope>NUCLEOTIDE SEQUENCE [LARGE SCALE GENOMIC DNA]</scope>
    <source>
        <strain evidence="6">So ce56</strain>
    </source>
</reference>
<dbReference type="PROSITE" id="PS00678">
    <property type="entry name" value="WD_REPEATS_1"/>
    <property type="match status" value="1"/>
</dbReference>
<feature type="repeat" description="WD" evidence="3">
    <location>
        <begin position="99"/>
        <end position="140"/>
    </location>
</feature>
<dbReference type="InterPro" id="IPR036322">
    <property type="entry name" value="WD40_repeat_dom_sf"/>
</dbReference>
<evidence type="ECO:0000256" key="3">
    <source>
        <dbReference type="PROSITE-ProRule" id="PRU00221"/>
    </source>
</evidence>
<dbReference type="AlphaFoldDB" id="A9FRH3"/>
<evidence type="ECO:0000313" key="5">
    <source>
        <dbReference type="EMBL" id="CAN95293.1"/>
    </source>
</evidence>
<dbReference type="RefSeq" id="WP_012237761.1">
    <property type="nucleotide sequence ID" value="NC_010162.1"/>
</dbReference>